<gene>
    <name evidence="10" type="ORF">PMACD_LOCUS4211</name>
</gene>
<keyword evidence="7" id="KW-0804">Transcription</keyword>
<feature type="compositionally biased region" description="Basic and acidic residues" evidence="9">
    <location>
        <begin position="79"/>
        <end position="88"/>
    </location>
</feature>
<evidence type="ECO:0000256" key="1">
    <source>
        <dbReference type="ARBA" id="ARBA00004123"/>
    </source>
</evidence>
<keyword evidence="3" id="KW-0677">Repeat</keyword>
<feature type="compositionally biased region" description="Polar residues" evidence="9">
    <location>
        <begin position="54"/>
        <end position="65"/>
    </location>
</feature>
<evidence type="ECO:0000256" key="8">
    <source>
        <dbReference type="ARBA" id="ARBA00023242"/>
    </source>
</evidence>
<dbReference type="PANTHER" id="PTHR45888">
    <property type="entry name" value="HL01030P-RELATED"/>
    <property type="match status" value="1"/>
</dbReference>
<organism evidence="10 11">
    <name type="scientific">Pieris macdunnoughi</name>
    <dbReference type="NCBI Taxonomy" id="345717"/>
    <lineage>
        <taxon>Eukaryota</taxon>
        <taxon>Metazoa</taxon>
        <taxon>Ecdysozoa</taxon>
        <taxon>Arthropoda</taxon>
        <taxon>Hexapoda</taxon>
        <taxon>Insecta</taxon>
        <taxon>Pterygota</taxon>
        <taxon>Neoptera</taxon>
        <taxon>Endopterygota</taxon>
        <taxon>Lepidoptera</taxon>
        <taxon>Glossata</taxon>
        <taxon>Ditrysia</taxon>
        <taxon>Papilionoidea</taxon>
        <taxon>Pieridae</taxon>
        <taxon>Pierinae</taxon>
        <taxon>Pieris</taxon>
    </lineage>
</organism>
<evidence type="ECO:0000256" key="4">
    <source>
        <dbReference type="ARBA" id="ARBA00022771"/>
    </source>
</evidence>
<keyword evidence="5" id="KW-0862">Zinc</keyword>
<dbReference type="GO" id="GO:0045944">
    <property type="term" value="P:positive regulation of transcription by RNA polymerase II"/>
    <property type="evidence" value="ECO:0007669"/>
    <property type="project" value="TreeGrafter"/>
</dbReference>
<feature type="region of interest" description="Disordered" evidence="9">
    <location>
        <begin position="103"/>
        <end position="128"/>
    </location>
</feature>
<dbReference type="GO" id="GO:0042800">
    <property type="term" value="F:histone H3K4 methyltransferase activity"/>
    <property type="evidence" value="ECO:0007669"/>
    <property type="project" value="TreeGrafter"/>
</dbReference>
<keyword evidence="8" id="KW-0539">Nucleus</keyword>
<keyword evidence="11" id="KW-1185">Reference proteome</keyword>
<dbReference type="Proteomes" id="UP000663880">
    <property type="component" value="Unassembled WGS sequence"/>
</dbReference>
<accession>A0A821PV20</accession>
<name>A0A821PV20_9NEOP</name>
<evidence type="ECO:0000256" key="9">
    <source>
        <dbReference type="SAM" id="MobiDB-lite"/>
    </source>
</evidence>
<evidence type="ECO:0000313" key="11">
    <source>
        <dbReference type="Proteomes" id="UP000663880"/>
    </source>
</evidence>
<evidence type="ECO:0000256" key="7">
    <source>
        <dbReference type="ARBA" id="ARBA00023163"/>
    </source>
</evidence>
<dbReference type="EMBL" id="CAJOBZ010000007">
    <property type="protein sequence ID" value="CAF4813970.1"/>
    <property type="molecule type" value="Genomic_DNA"/>
</dbReference>
<keyword evidence="2" id="KW-0479">Metal-binding</keyword>
<feature type="compositionally biased region" description="Acidic residues" evidence="9">
    <location>
        <begin position="116"/>
        <end position="126"/>
    </location>
</feature>
<sequence length="337" mass="36387">MDVPDEGVLDVDSLADDGSDEECEAQPSSGAASTPTSCASSPRGEEPASPHGAISQTQFFHQTYTRPFFTSGRRGPGRPRKEGAKLAREGKIVRRYRGVPGTVRGAKRHRTSRDDALDDMGEDDDFTMPAPEEPPYTPEKWPGKVCALCNLSERSQLGQGEMRQLPCHVEEEGNITPGANSGGVTPSSISGGITPGSITPTTPTPSTPTNMPAGLASPPLDMMDVNLQQALPLSRRQKSFNKCKTPLYNMEHTDELSIIGHLESLELPSLVSLGMIYIHRCCLEFSPPFQDEVASGPDDDKEQLEEARVKGLVTAALSRKCAFCQRHGASIPCKVRL</sequence>
<dbReference type="PANTHER" id="PTHR45888:SF6">
    <property type="entry name" value="HL01030P-RELATED"/>
    <property type="match status" value="1"/>
</dbReference>
<keyword evidence="6" id="KW-0805">Transcription regulation</keyword>
<dbReference type="GO" id="GO:0008270">
    <property type="term" value="F:zinc ion binding"/>
    <property type="evidence" value="ECO:0007669"/>
    <property type="project" value="UniProtKB-KW"/>
</dbReference>
<keyword evidence="4" id="KW-0863">Zinc-finger</keyword>
<dbReference type="AlphaFoldDB" id="A0A821PV20"/>
<dbReference type="GO" id="GO:0003713">
    <property type="term" value="F:transcription coactivator activity"/>
    <property type="evidence" value="ECO:0007669"/>
    <property type="project" value="TreeGrafter"/>
</dbReference>
<protein>
    <submittedName>
        <fullName evidence="10">Uncharacterized protein</fullName>
    </submittedName>
</protein>
<dbReference type="GO" id="GO:0044666">
    <property type="term" value="C:MLL3/4 complex"/>
    <property type="evidence" value="ECO:0007669"/>
    <property type="project" value="TreeGrafter"/>
</dbReference>
<evidence type="ECO:0000256" key="3">
    <source>
        <dbReference type="ARBA" id="ARBA00022737"/>
    </source>
</evidence>
<reference evidence="10" key="1">
    <citation type="submission" date="2021-02" db="EMBL/GenBank/DDBJ databases">
        <authorList>
            <person name="Steward A R."/>
        </authorList>
    </citation>
    <scope>NUCLEOTIDE SEQUENCE</scope>
</reference>
<evidence type="ECO:0000256" key="2">
    <source>
        <dbReference type="ARBA" id="ARBA00022723"/>
    </source>
</evidence>
<feature type="region of interest" description="Disordered" evidence="9">
    <location>
        <begin position="1"/>
        <end position="88"/>
    </location>
</feature>
<evidence type="ECO:0000313" key="10">
    <source>
        <dbReference type="EMBL" id="CAF4813970.1"/>
    </source>
</evidence>
<feature type="compositionally biased region" description="Acidic residues" evidence="9">
    <location>
        <begin position="1"/>
        <end position="24"/>
    </location>
</feature>
<proteinExistence type="predicted"/>
<comment type="subcellular location">
    <subcellularLocation>
        <location evidence="1">Nucleus</location>
    </subcellularLocation>
</comment>
<feature type="compositionally biased region" description="Low complexity" evidence="9">
    <location>
        <begin position="27"/>
        <end position="42"/>
    </location>
</feature>
<evidence type="ECO:0000256" key="6">
    <source>
        <dbReference type="ARBA" id="ARBA00023015"/>
    </source>
</evidence>
<dbReference type="OrthoDB" id="308383at2759"/>
<evidence type="ECO:0000256" key="5">
    <source>
        <dbReference type="ARBA" id="ARBA00022833"/>
    </source>
</evidence>
<comment type="caution">
    <text evidence="10">The sequence shown here is derived from an EMBL/GenBank/DDBJ whole genome shotgun (WGS) entry which is preliminary data.</text>
</comment>